<keyword evidence="2" id="KW-1185">Reference proteome</keyword>
<protein>
    <submittedName>
        <fullName evidence="1">Uncharacterized protein</fullName>
    </submittedName>
</protein>
<sequence>MELNYYFFNFILRWMLRNNSLQFHSYNLNLKSFIFIRIM</sequence>
<evidence type="ECO:0000313" key="2">
    <source>
        <dbReference type="Proteomes" id="UP001054252"/>
    </source>
</evidence>
<evidence type="ECO:0000313" key="1">
    <source>
        <dbReference type="EMBL" id="GKV14203.1"/>
    </source>
</evidence>
<proteinExistence type="predicted"/>
<dbReference type="Proteomes" id="UP001054252">
    <property type="component" value="Unassembled WGS sequence"/>
</dbReference>
<dbReference type="EMBL" id="BPVZ01000040">
    <property type="protein sequence ID" value="GKV14203.1"/>
    <property type="molecule type" value="Genomic_DNA"/>
</dbReference>
<name>A0AAV5JP15_9ROSI</name>
<accession>A0AAV5JP15</accession>
<reference evidence="1 2" key="1">
    <citation type="journal article" date="2021" name="Commun. Biol.">
        <title>The genome of Shorea leprosula (Dipterocarpaceae) highlights the ecological relevance of drought in aseasonal tropical rainforests.</title>
        <authorList>
            <person name="Ng K.K.S."/>
            <person name="Kobayashi M.J."/>
            <person name="Fawcett J.A."/>
            <person name="Hatakeyama M."/>
            <person name="Paape T."/>
            <person name="Ng C.H."/>
            <person name="Ang C.C."/>
            <person name="Tnah L.H."/>
            <person name="Lee C.T."/>
            <person name="Nishiyama T."/>
            <person name="Sese J."/>
            <person name="O'Brien M.J."/>
            <person name="Copetti D."/>
            <person name="Mohd Noor M.I."/>
            <person name="Ong R.C."/>
            <person name="Putra M."/>
            <person name="Sireger I.Z."/>
            <person name="Indrioko S."/>
            <person name="Kosugi Y."/>
            <person name="Izuno A."/>
            <person name="Isagi Y."/>
            <person name="Lee S.L."/>
            <person name="Shimizu K.K."/>
        </authorList>
    </citation>
    <scope>NUCLEOTIDE SEQUENCE [LARGE SCALE GENOMIC DNA]</scope>
    <source>
        <strain evidence="1">214</strain>
    </source>
</reference>
<comment type="caution">
    <text evidence="1">The sequence shown here is derived from an EMBL/GenBank/DDBJ whole genome shotgun (WGS) entry which is preliminary data.</text>
</comment>
<dbReference type="AlphaFoldDB" id="A0AAV5JP15"/>
<gene>
    <name evidence="1" type="ORF">SLEP1_g25107</name>
</gene>
<organism evidence="1 2">
    <name type="scientific">Rubroshorea leprosula</name>
    <dbReference type="NCBI Taxonomy" id="152421"/>
    <lineage>
        <taxon>Eukaryota</taxon>
        <taxon>Viridiplantae</taxon>
        <taxon>Streptophyta</taxon>
        <taxon>Embryophyta</taxon>
        <taxon>Tracheophyta</taxon>
        <taxon>Spermatophyta</taxon>
        <taxon>Magnoliopsida</taxon>
        <taxon>eudicotyledons</taxon>
        <taxon>Gunneridae</taxon>
        <taxon>Pentapetalae</taxon>
        <taxon>rosids</taxon>
        <taxon>malvids</taxon>
        <taxon>Malvales</taxon>
        <taxon>Dipterocarpaceae</taxon>
        <taxon>Rubroshorea</taxon>
    </lineage>
</organism>